<dbReference type="Pfam" id="PF05128">
    <property type="entry name" value="DUF697"/>
    <property type="match status" value="1"/>
</dbReference>
<accession>A0ABN6I1C4</accession>
<evidence type="ECO:0000256" key="1">
    <source>
        <dbReference type="ARBA" id="ARBA00004141"/>
    </source>
</evidence>
<sequence>MAGEVNLNLSDLMSKALGLMREHMDNDPLCSENLNILVAGGTGTGKSTLINVVFGTEVARTGQGAPITQQIKSYSQEGLTIYDTKGLEMKDFSATKQEITNFLENMHRKEAQEQIHIAWLCIQEPARRIQEGEVELYHLLKEHKVPTIVTISKAQQDKDDKGEKFSSVVQECFQLDEAHLQRVRALEVEDDEGEVKPIMGIGQLMEKSKALLPEGLKAAFNRKQKYDLKLRRKQCKEDAHKAITGYTTGAATIGATPIPFSDFALLAPTQIAMIMHISKIYGLKISTESAEKLLGVFVGVLGVGYVVRAAVGGVLKFVPMAGSVIGGAINATAAGGTTALIGKAYAAYLDANIKDPEGAIQSFNAKVFQKYLNMVKSLS</sequence>
<dbReference type="EMBL" id="AP024814">
    <property type="protein sequence ID" value="BCZ17402.1"/>
    <property type="molecule type" value="Genomic_DNA"/>
</dbReference>
<dbReference type="SUPFAM" id="SSF52540">
    <property type="entry name" value="P-loop containing nucleoside triphosphate hydrolases"/>
    <property type="match status" value="1"/>
</dbReference>
<evidence type="ECO:0000313" key="6">
    <source>
        <dbReference type="EMBL" id="BCZ17402.1"/>
    </source>
</evidence>
<gene>
    <name evidence="6" type="ORF">NHP190003_06840</name>
</gene>
<dbReference type="InterPro" id="IPR027417">
    <property type="entry name" value="P-loop_NTPase"/>
</dbReference>
<dbReference type="Proteomes" id="UP000826775">
    <property type="component" value="Chromosome"/>
</dbReference>
<evidence type="ECO:0000256" key="3">
    <source>
        <dbReference type="ARBA" id="ARBA00022989"/>
    </source>
</evidence>
<keyword evidence="2" id="KW-0812">Transmembrane</keyword>
<dbReference type="CDD" id="cd00882">
    <property type="entry name" value="Ras_like_GTPase"/>
    <property type="match status" value="1"/>
</dbReference>
<keyword evidence="7" id="KW-1185">Reference proteome</keyword>
<evidence type="ECO:0000256" key="2">
    <source>
        <dbReference type="ARBA" id="ARBA00022692"/>
    </source>
</evidence>
<dbReference type="InterPro" id="IPR021147">
    <property type="entry name" value="DUF697"/>
</dbReference>
<proteinExistence type="predicted"/>
<keyword evidence="3" id="KW-1133">Transmembrane helix</keyword>
<evidence type="ECO:0000313" key="7">
    <source>
        <dbReference type="Proteomes" id="UP000826775"/>
    </source>
</evidence>
<dbReference type="InterPro" id="IPR006073">
    <property type="entry name" value="GTP-bd"/>
</dbReference>
<evidence type="ECO:0000256" key="4">
    <source>
        <dbReference type="ARBA" id="ARBA00023136"/>
    </source>
</evidence>
<comment type="subcellular location">
    <subcellularLocation>
        <location evidence="1">Membrane</location>
        <topology evidence="1">Multi-pass membrane protein</topology>
    </subcellularLocation>
</comment>
<keyword evidence="4" id="KW-0472">Membrane</keyword>
<name>A0ABN6I1C4_9HELI</name>
<dbReference type="Pfam" id="PF01926">
    <property type="entry name" value="MMR_HSR1"/>
    <property type="match status" value="1"/>
</dbReference>
<protein>
    <submittedName>
        <fullName evidence="6">GTP-binding protein</fullName>
    </submittedName>
</protein>
<evidence type="ECO:0000259" key="5">
    <source>
        <dbReference type="Pfam" id="PF01926"/>
    </source>
</evidence>
<reference evidence="6 7" key="1">
    <citation type="submission" date="2021-07" db="EMBL/GenBank/DDBJ databases">
        <title>Novel Helicobacter sp. Isolated from a dog.</title>
        <authorList>
            <person name="Rimbara E."/>
            <person name="Suzuki M."/>
        </authorList>
    </citation>
    <scope>NUCLEOTIDE SEQUENCE [LARGE SCALE GENOMIC DNA]</scope>
    <source>
        <strain evidence="7">NHP19-003</strain>
    </source>
</reference>
<dbReference type="RefSeq" id="WP_221280684.1">
    <property type="nucleotide sequence ID" value="NZ_AP024814.1"/>
</dbReference>
<organism evidence="6 7">
    <name type="scientific">Helicobacter gastrocanis</name>
    <dbReference type="NCBI Taxonomy" id="2849641"/>
    <lineage>
        <taxon>Bacteria</taxon>
        <taxon>Pseudomonadati</taxon>
        <taxon>Campylobacterota</taxon>
        <taxon>Epsilonproteobacteria</taxon>
        <taxon>Campylobacterales</taxon>
        <taxon>Helicobacteraceae</taxon>
        <taxon>Helicobacter</taxon>
    </lineage>
</organism>
<dbReference type="Gene3D" id="3.40.50.300">
    <property type="entry name" value="P-loop containing nucleotide triphosphate hydrolases"/>
    <property type="match status" value="1"/>
</dbReference>
<feature type="domain" description="G" evidence="5">
    <location>
        <begin position="36"/>
        <end position="153"/>
    </location>
</feature>